<dbReference type="Pfam" id="PF04679">
    <property type="entry name" value="DNA_ligase_A_C"/>
    <property type="match status" value="1"/>
</dbReference>
<dbReference type="GO" id="GO:0051301">
    <property type="term" value="P:cell division"/>
    <property type="evidence" value="ECO:0007669"/>
    <property type="project" value="UniProtKB-KW"/>
</dbReference>
<dbReference type="InterPro" id="IPR012340">
    <property type="entry name" value="NA-bd_OB-fold"/>
</dbReference>
<dbReference type="GO" id="GO:0071897">
    <property type="term" value="P:DNA biosynthetic process"/>
    <property type="evidence" value="ECO:0007669"/>
    <property type="project" value="InterPro"/>
</dbReference>
<dbReference type="GO" id="GO:0003677">
    <property type="term" value="F:DNA binding"/>
    <property type="evidence" value="ECO:0007669"/>
    <property type="project" value="InterPro"/>
</dbReference>
<gene>
    <name evidence="15" type="ORF">A2989_04950</name>
</gene>
<dbReference type="GO" id="GO:0006273">
    <property type="term" value="P:lagging strand elongation"/>
    <property type="evidence" value="ECO:0007669"/>
    <property type="project" value="TreeGrafter"/>
</dbReference>
<dbReference type="Gene3D" id="1.10.3260.10">
    <property type="entry name" value="DNA ligase, ATP-dependent, N-terminal domain"/>
    <property type="match status" value="1"/>
</dbReference>
<dbReference type="SUPFAM" id="SSF50249">
    <property type="entry name" value="Nucleic acid-binding proteins"/>
    <property type="match status" value="1"/>
</dbReference>
<evidence type="ECO:0000256" key="1">
    <source>
        <dbReference type="ARBA" id="ARBA00007572"/>
    </source>
</evidence>
<evidence type="ECO:0000256" key="6">
    <source>
        <dbReference type="ARBA" id="ARBA00022741"/>
    </source>
</evidence>
<feature type="domain" description="ATP-dependent DNA ligase family profile" evidence="14">
    <location>
        <begin position="318"/>
        <end position="441"/>
    </location>
</feature>
<dbReference type="InterPro" id="IPR036599">
    <property type="entry name" value="DNA_ligase_N_sf"/>
</dbReference>
<evidence type="ECO:0000256" key="4">
    <source>
        <dbReference type="ARBA" id="ARBA00022618"/>
    </source>
</evidence>
<dbReference type="GO" id="GO:0006281">
    <property type="term" value="P:DNA repair"/>
    <property type="evidence" value="ECO:0007669"/>
    <property type="project" value="UniProtKB-KW"/>
</dbReference>
<evidence type="ECO:0000313" key="16">
    <source>
        <dbReference type="Proteomes" id="UP000177080"/>
    </source>
</evidence>
<evidence type="ECO:0000256" key="10">
    <source>
        <dbReference type="ARBA" id="ARBA00023204"/>
    </source>
</evidence>
<keyword evidence="6" id="KW-0547">Nucleotide-binding</keyword>
<dbReference type="InterPro" id="IPR012309">
    <property type="entry name" value="DNA_ligase_ATP-dep_C"/>
</dbReference>
<organism evidence="15 16">
    <name type="scientific">Candidatus Amesbacteria bacterium RIFCSPLOWO2_01_FULL_48_25</name>
    <dbReference type="NCBI Taxonomy" id="1797259"/>
    <lineage>
        <taxon>Bacteria</taxon>
        <taxon>Candidatus Amesiibacteriota</taxon>
    </lineage>
</organism>
<reference evidence="15 16" key="1">
    <citation type="journal article" date="2016" name="Nat. Commun.">
        <title>Thousands of microbial genomes shed light on interconnected biogeochemical processes in an aquifer system.</title>
        <authorList>
            <person name="Anantharaman K."/>
            <person name="Brown C.T."/>
            <person name="Hug L.A."/>
            <person name="Sharon I."/>
            <person name="Castelle C.J."/>
            <person name="Probst A.J."/>
            <person name="Thomas B.C."/>
            <person name="Singh A."/>
            <person name="Wilkins M.J."/>
            <person name="Karaoz U."/>
            <person name="Brodie E.L."/>
            <person name="Williams K.H."/>
            <person name="Hubbard S.S."/>
            <person name="Banfield J.F."/>
        </authorList>
    </citation>
    <scope>NUCLEOTIDE SEQUENCE [LARGE SCALE GENOMIC DNA]</scope>
</reference>
<keyword evidence="5" id="KW-0235">DNA replication</keyword>
<dbReference type="Gene3D" id="3.30.470.30">
    <property type="entry name" value="DNA ligase/mRNA capping enzyme"/>
    <property type="match status" value="1"/>
</dbReference>
<evidence type="ECO:0000256" key="13">
    <source>
        <dbReference type="RuleBase" id="RU004196"/>
    </source>
</evidence>
<keyword evidence="9" id="KW-0233">DNA recombination</keyword>
<dbReference type="Pfam" id="PF04675">
    <property type="entry name" value="DNA_ligase_A_N"/>
    <property type="match status" value="1"/>
</dbReference>
<dbReference type="InterPro" id="IPR012308">
    <property type="entry name" value="DNA_ligase_ATP-dep_N"/>
</dbReference>
<dbReference type="NCBIfam" id="TIGR00574">
    <property type="entry name" value="dnl1"/>
    <property type="match status" value="1"/>
</dbReference>
<dbReference type="GO" id="GO:0006310">
    <property type="term" value="P:DNA recombination"/>
    <property type="evidence" value="ECO:0007669"/>
    <property type="project" value="UniProtKB-KW"/>
</dbReference>
<protein>
    <recommendedName>
        <fullName evidence="2">DNA ligase (ATP)</fullName>
        <ecNumber evidence="2">6.5.1.1</ecNumber>
    </recommendedName>
</protein>
<dbReference type="EMBL" id="MEXN01000001">
    <property type="protein sequence ID" value="OGD04353.1"/>
    <property type="molecule type" value="Genomic_DNA"/>
</dbReference>
<dbReference type="GO" id="GO:0005524">
    <property type="term" value="F:ATP binding"/>
    <property type="evidence" value="ECO:0007669"/>
    <property type="project" value="UniProtKB-KW"/>
</dbReference>
<evidence type="ECO:0000256" key="7">
    <source>
        <dbReference type="ARBA" id="ARBA00022763"/>
    </source>
</evidence>
<dbReference type="PANTHER" id="PTHR45674">
    <property type="entry name" value="DNA LIGASE 1/3 FAMILY MEMBER"/>
    <property type="match status" value="1"/>
</dbReference>
<dbReference type="SUPFAM" id="SSF56091">
    <property type="entry name" value="DNA ligase/mRNA capping enzyme, catalytic domain"/>
    <property type="match status" value="1"/>
</dbReference>
<dbReference type="PANTHER" id="PTHR45674:SF4">
    <property type="entry name" value="DNA LIGASE 1"/>
    <property type="match status" value="1"/>
</dbReference>
<proteinExistence type="inferred from homology"/>
<keyword evidence="10" id="KW-0234">DNA repair</keyword>
<keyword evidence="8" id="KW-0067">ATP-binding</keyword>
<comment type="caution">
    <text evidence="15">The sequence shown here is derived from an EMBL/GenBank/DDBJ whole genome shotgun (WGS) entry which is preliminary data.</text>
</comment>
<name>A0A1F4ZDI4_9BACT</name>
<dbReference type="AlphaFoldDB" id="A0A1F4ZDI4"/>
<evidence type="ECO:0000256" key="11">
    <source>
        <dbReference type="ARBA" id="ARBA00023306"/>
    </source>
</evidence>
<evidence type="ECO:0000256" key="8">
    <source>
        <dbReference type="ARBA" id="ARBA00022840"/>
    </source>
</evidence>
<dbReference type="InterPro" id="IPR050191">
    <property type="entry name" value="ATP-dep_DNA_ligase"/>
</dbReference>
<comment type="similarity">
    <text evidence="1 13">Belongs to the ATP-dependent DNA ligase family.</text>
</comment>
<keyword evidence="3" id="KW-0436">Ligase</keyword>
<evidence type="ECO:0000256" key="5">
    <source>
        <dbReference type="ARBA" id="ARBA00022705"/>
    </source>
</evidence>
<sequence>MLFSELAGYLEKLEGTASRLEMTRILAQLFRETSPEDARLVAYMTQGRLGPAYRSPDFGVADKMMIRALGEGAGENFKKTGDLGRTVETIKSQDSSHKSQTNHNLTISQVYKQLMEIALAGGEGSQELKVKLIGELVNRLSGKEAKYAVKMVLGKLRTGFSDMTVLDALSWMIGGDKKLRPAIENMYNVRADLGEIAEEIVRHKKPRKIEPEIGTPVLMARCERAKDAAEIWKRNGECAVEYKLDGLRIQAHIQRSVSLFSRGLENVTSMYPDVVEGLKKQIKKDCIVEGEMIALGKNGKFLPFQETVQRKRKYGIAEMAEKVPLTIYLFDVLMTDRTNMTNKTYMERRGELEKLVNAGNIVKLMPMEKVENETEIERFFRKALADGCEGVIAKKLDGVYAAGARDFNWIKYKKSYDKSALSDTLDLVVLGYDVGQGKRAGFGIGDFLAGVYQPEADKYLTVAKIGTGLTDEEWRKIKLTVDNYQLTVKPENYEVGKQMNCDFWVEPKLVVEIKADEITSSPMHTAGYALRFPRLVSFRKKKPEDATSVEELKRLYTLQYAR</sequence>
<evidence type="ECO:0000256" key="3">
    <source>
        <dbReference type="ARBA" id="ARBA00022598"/>
    </source>
</evidence>
<dbReference type="Pfam" id="PF01068">
    <property type="entry name" value="DNA_ligase_A_M"/>
    <property type="match status" value="1"/>
</dbReference>
<evidence type="ECO:0000256" key="9">
    <source>
        <dbReference type="ARBA" id="ARBA00023172"/>
    </source>
</evidence>
<dbReference type="CDD" id="cd07901">
    <property type="entry name" value="Adenylation_DNA_ligase_Arch_LigB"/>
    <property type="match status" value="1"/>
</dbReference>
<comment type="catalytic activity">
    <reaction evidence="12">
        <text>ATP + (deoxyribonucleotide)n-3'-hydroxyl + 5'-phospho-(deoxyribonucleotide)m = (deoxyribonucleotide)n+m + AMP + diphosphate.</text>
        <dbReference type="EC" id="6.5.1.1"/>
    </reaction>
</comment>
<dbReference type="GO" id="GO:0003910">
    <property type="term" value="F:DNA ligase (ATP) activity"/>
    <property type="evidence" value="ECO:0007669"/>
    <property type="project" value="UniProtKB-EC"/>
</dbReference>
<dbReference type="EC" id="6.5.1.1" evidence="2"/>
<dbReference type="SUPFAM" id="SSF117018">
    <property type="entry name" value="ATP-dependent DNA ligase DNA-binding domain"/>
    <property type="match status" value="1"/>
</dbReference>
<keyword evidence="7" id="KW-0227">DNA damage</keyword>
<keyword evidence="11" id="KW-0131">Cell cycle</keyword>
<accession>A0A1F4ZDI4</accession>
<evidence type="ECO:0000256" key="12">
    <source>
        <dbReference type="ARBA" id="ARBA00034003"/>
    </source>
</evidence>
<dbReference type="STRING" id="1797259.A2989_04950"/>
<evidence type="ECO:0000259" key="14">
    <source>
        <dbReference type="PROSITE" id="PS50160"/>
    </source>
</evidence>
<dbReference type="InterPro" id="IPR000977">
    <property type="entry name" value="DNA_ligase_ATP-dep"/>
</dbReference>
<keyword evidence="4" id="KW-0132">Cell division</keyword>
<evidence type="ECO:0000313" key="15">
    <source>
        <dbReference type="EMBL" id="OGD04353.1"/>
    </source>
</evidence>
<dbReference type="Gene3D" id="2.40.50.140">
    <property type="entry name" value="Nucleic acid-binding proteins"/>
    <property type="match status" value="1"/>
</dbReference>
<dbReference type="Proteomes" id="UP000177080">
    <property type="component" value="Unassembled WGS sequence"/>
</dbReference>
<evidence type="ECO:0000256" key="2">
    <source>
        <dbReference type="ARBA" id="ARBA00012727"/>
    </source>
</evidence>
<dbReference type="PROSITE" id="PS50160">
    <property type="entry name" value="DNA_LIGASE_A3"/>
    <property type="match status" value="1"/>
</dbReference>
<dbReference type="InterPro" id="IPR012310">
    <property type="entry name" value="DNA_ligase_ATP-dep_cent"/>
</dbReference>